<keyword evidence="5 9" id="KW-0812">Transmembrane</keyword>
<proteinExistence type="inferred from homology"/>
<feature type="transmembrane region" description="Helical" evidence="9">
    <location>
        <begin position="66"/>
        <end position="91"/>
    </location>
</feature>
<evidence type="ECO:0000313" key="12">
    <source>
        <dbReference type="Proteomes" id="UP000199410"/>
    </source>
</evidence>
<evidence type="ECO:0000256" key="3">
    <source>
        <dbReference type="ARBA" id="ARBA00022449"/>
    </source>
</evidence>
<dbReference type="EMBL" id="FOEL01000002">
    <property type="protein sequence ID" value="SEP67183.1"/>
    <property type="molecule type" value="Genomic_DNA"/>
</dbReference>
<dbReference type="NCBIfam" id="TIGR00931">
    <property type="entry name" value="antiport_nhaC"/>
    <property type="match status" value="1"/>
</dbReference>
<gene>
    <name evidence="11" type="ORF">SAMN02787113_00307</name>
</gene>
<dbReference type="Pfam" id="PF03553">
    <property type="entry name" value="Na_H_antiporter"/>
    <property type="match status" value="1"/>
</dbReference>
<dbReference type="InterPro" id="IPR004770">
    <property type="entry name" value="Na/H_antiport_NhaC"/>
</dbReference>
<comment type="caution">
    <text evidence="11">The sequence shown here is derived from an EMBL/GenBank/DDBJ whole genome shotgun (WGS) entry which is preliminary data.</text>
</comment>
<keyword evidence="4" id="KW-1003">Cell membrane</keyword>
<feature type="transmembrane region" description="Helical" evidence="9">
    <location>
        <begin position="194"/>
        <end position="212"/>
    </location>
</feature>
<evidence type="ECO:0000256" key="6">
    <source>
        <dbReference type="ARBA" id="ARBA00022989"/>
    </source>
</evidence>
<feature type="transmembrane region" description="Helical" evidence="9">
    <location>
        <begin position="313"/>
        <end position="336"/>
    </location>
</feature>
<dbReference type="Proteomes" id="UP000199410">
    <property type="component" value="Unassembled WGS sequence"/>
</dbReference>
<dbReference type="GO" id="GO:0005886">
    <property type="term" value="C:plasma membrane"/>
    <property type="evidence" value="ECO:0007669"/>
    <property type="project" value="UniProtKB-SubCell"/>
</dbReference>
<dbReference type="GO" id="GO:0015297">
    <property type="term" value="F:antiporter activity"/>
    <property type="evidence" value="ECO:0007669"/>
    <property type="project" value="UniProtKB-KW"/>
</dbReference>
<evidence type="ECO:0000256" key="2">
    <source>
        <dbReference type="ARBA" id="ARBA00022448"/>
    </source>
</evidence>
<comment type="subcellular location">
    <subcellularLocation>
        <location evidence="1">Cell membrane</location>
        <topology evidence="1">Multi-pass membrane protein</topology>
    </subcellularLocation>
</comment>
<name>A0A1H8ZSF7_9BACI</name>
<keyword evidence="7 9" id="KW-0472">Membrane</keyword>
<evidence type="ECO:0000313" key="11">
    <source>
        <dbReference type="EMBL" id="SEP67183.1"/>
    </source>
</evidence>
<sequence>MFRIEAKSNPRFMEASFVILLIIATMSFSIGYLKATPHIPIFLVISFLLAYGLLKKVPFRDLEGGMIAGASAGLGAVFIFFFIGILISSWIMGGTIPTLIYYGFLTVSPNFFFAIVFLICSIVGISVGSSLTTVATVGVAFMGIAGAMDISLTITAGAIVSGAFFGDKMSPLSDTTNLASGTVGVDLFEHIKNMGWTTIPAFLISFVLYAILSPTGEATSFDTVEQFKEGLLTTGLIHWYTLLPIVVLVMMTFYKAPAVITLAVVSILGVGLSYTLDPLPASDVFKVLFDGYVSHSGNKEVDALLTRGGMNSMLATIALVLLALTMGGLLFTLGIIQSILAKVESLFKSAGSVITGAALTGIGVNTLIGEQYLSILLTGEAFKAQFAKVGLAPKNLSRVMEDAGTVVNPLVPWSVCGIFITSVLGISTLDYLPFTFFCLLGPILTVLFGWSGKTLTKLEQ</sequence>
<feature type="domain" description="Na+/H+ antiporter NhaC-like C-terminal" evidence="10">
    <location>
        <begin position="162"/>
        <end position="452"/>
    </location>
</feature>
<feature type="transmembrane region" description="Helical" evidence="9">
    <location>
        <begin position="12"/>
        <end position="32"/>
    </location>
</feature>
<keyword evidence="6 9" id="KW-1133">Transmembrane helix</keyword>
<evidence type="ECO:0000256" key="9">
    <source>
        <dbReference type="SAM" id="Phobius"/>
    </source>
</evidence>
<dbReference type="PANTHER" id="PTHR33451:SF6">
    <property type="entry name" value="NA(+)_H(+) ANTIPORTER NHAC"/>
    <property type="match status" value="1"/>
</dbReference>
<keyword evidence="2" id="KW-0813">Transport</keyword>
<feature type="transmembrane region" description="Helical" evidence="9">
    <location>
        <begin position="258"/>
        <end position="276"/>
    </location>
</feature>
<accession>A0A1H8ZSF7</accession>
<organism evidence="11 12">
    <name type="scientific">Lysinibacillus fusiformis</name>
    <dbReference type="NCBI Taxonomy" id="28031"/>
    <lineage>
        <taxon>Bacteria</taxon>
        <taxon>Bacillati</taxon>
        <taxon>Bacillota</taxon>
        <taxon>Bacilli</taxon>
        <taxon>Bacillales</taxon>
        <taxon>Bacillaceae</taxon>
        <taxon>Lysinibacillus</taxon>
    </lineage>
</organism>
<feature type="transmembrane region" description="Helical" evidence="9">
    <location>
        <begin position="232"/>
        <end position="251"/>
    </location>
</feature>
<evidence type="ECO:0000256" key="1">
    <source>
        <dbReference type="ARBA" id="ARBA00004651"/>
    </source>
</evidence>
<evidence type="ECO:0000256" key="4">
    <source>
        <dbReference type="ARBA" id="ARBA00022475"/>
    </source>
</evidence>
<feature type="transmembrane region" description="Helical" evidence="9">
    <location>
        <begin position="431"/>
        <end position="450"/>
    </location>
</feature>
<protein>
    <submittedName>
        <fullName evidence="11">Transporter, NhaC family</fullName>
    </submittedName>
</protein>
<dbReference type="PANTHER" id="PTHR33451">
    <property type="entry name" value="MALATE-2H(+)/NA(+)-LACTATE ANTIPORTER"/>
    <property type="match status" value="1"/>
</dbReference>
<feature type="transmembrane region" description="Helical" evidence="9">
    <location>
        <begin position="406"/>
        <end position="425"/>
    </location>
</feature>
<dbReference type="InterPro" id="IPR018461">
    <property type="entry name" value="Na/H_Antiport_NhaC-like_C"/>
</dbReference>
<evidence type="ECO:0000256" key="8">
    <source>
        <dbReference type="ARBA" id="ARBA00038435"/>
    </source>
</evidence>
<feature type="transmembrane region" description="Helical" evidence="9">
    <location>
        <begin position="111"/>
        <end position="144"/>
    </location>
</feature>
<feature type="transmembrane region" description="Helical" evidence="9">
    <location>
        <begin position="38"/>
        <end position="54"/>
    </location>
</feature>
<keyword evidence="3" id="KW-0050">Antiport</keyword>
<evidence type="ECO:0000256" key="5">
    <source>
        <dbReference type="ARBA" id="ARBA00022692"/>
    </source>
</evidence>
<dbReference type="InterPro" id="IPR052180">
    <property type="entry name" value="NhaC_Na-H+_Antiporter"/>
</dbReference>
<dbReference type="RefSeq" id="WP_008175805.1">
    <property type="nucleotide sequence ID" value="NZ_CP167119.1"/>
</dbReference>
<evidence type="ECO:0000256" key="7">
    <source>
        <dbReference type="ARBA" id="ARBA00023136"/>
    </source>
</evidence>
<evidence type="ECO:0000259" key="10">
    <source>
        <dbReference type="Pfam" id="PF03553"/>
    </source>
</evidence>
<comment type="similarity">
    <text evidence="8">Belongs to the NhaC Na(+)/H(+) (TC 2.A.35) antiporter family.</text>
</comment>
<dbReference type="AlphaFoldDB" id="A0A1H8ZSF7"/>
<reference evidence="11 12" key="1">
    <citation type="submission" date="2016-10" db="EMBL/GenBank/DDBJ databases">
        <authorList>
            <person name="Varghese N."/>
            <person name="Submissions S."/>
        </authorList>
    </citation>
    <scope>NUCLEOTIDE SEQUENCE [LARGE SCALE GENOMIC DNA]</scope>
    <source>
        <strain evidence="11 12">TC-13</strain>
    </source>
</reference>